<protein>
    <submittedName>
        <fullName evidence="2">Uncharacterized protein</fullName>
    </submittedName>
</protein>
<organism evidence="2 3">
    <name type="scientific">Leptotrichia wadei</name>
    <dbReference type="NCBI Taxonomy" id="157687"/>
    <lineage>
        <taxon>Bacteria</taxon>
        <taxon>Fusobacteriati</taxon>
        <taxon>Fusobacteriota</taxon>
        <taxon>Fusobacteriia</taxon>
        <taxon>Fusobacteriales</taxon>
        <taxon>Leptotrichiaceae</taxon>
        <taxon>Leptotrichia</taxon>
    </lineage>
</organism>
<name>A0A134AG80_9FUSO</name>
<keyword evidence="1" id="KW-0812">Transmembrane</keyword>
<proteinExistence type="predicted"/>
<accession>A0A134AG80</accession>
<sequence>MKTVSVKASTIYCFIFFLSVYFKIKFKKLVLNISEYCIVKWEKIQGLNEF</sequence>
<comment type="caution">
    <text evidence="2">The sequence shown here is derived from an EMBL/GenBank/DDBJ whole genome shotgun (WGS) entry which is preliminary data.</text>
</comment>
<dbReference type="AlphaFoldDB" id="A0A134AG80"/>
<evidence type="ECO:0000256" key="1">
    <source>
        <dbReference type="SAM" id="Phobius"/>
    </source>
</evidence>
<keyword evidence="1" id="KW-0472">Membrane</keyword>
<feature type="transmembrane region" description="Helical" evidence="1">
    <location>
        <begin position="6"/>
        <end position="24"/>
    </location>
</feature>
<keyword evidence="1" id="KW-1133">Transmembrane helix</keyword>
<evidence type="ECO:0000313" key="2">
    <source>
        <dbReference type="EMBL" id="KXB66726.1"/>
    </source>
</evidence>
<evidence type="ECO:0000313" key="3">
    <source>
        <dbReference type="Proteomes" id="UP000070483"/>
    </source>
</evidence>
<gene>
    <name evidence="2" type="ORF">HMPREF3180_00986</name>
</gene>
<reference evidence="3" key="1">
    <citation type="submission" date="2016-01" db="EMBL/GenBank/DDBJ databases">
        <authorList>
            <person name="Mitreva M."/>
            <person name="Pepin K.H."/>
            <person name="Mihindukulasuriya K.A."/>
            <person name="Fulton R."/>
            <person name="Fronick C."/>
            <person name="O'Laughlin M."/>
            <person name="Miner T."/>
            <person name="Herter B."/>
            <person name="Rosa B.A."/>
            <person name="Cordes M."/>
            <person name="Tomlinson C."/>
            <person name="Wollam A."/>
            <person name="Palsikar V.B."/>
            <person name="Mardis E.R."/>
            <person name="Wilson R.K."/>
        </authorList>
    </citation>
    <scope>NUCLEOTIDE SEQUENCE [LARGE SCALE GENOMIC DNA]</scope>
    <source>
        <strain evidence="3">KA00185</strain>
    </source>
</reference>
<dbReference type="STRING" id="157687.HMPREF3180_00986"/>
<dbReference type="EMBL" id="LSDD01000073">
    <property type="protein sequence ID" value="KXB66726.1"/>
    <property type="molecule type" value="Genomic_DNA"/>
</dbReference>
<keyword evidence="3" id="KW-1185">Reference proteome</keyword>
<dbReference type="Proteomes" id="UP000070483">
    <property type="component" value="Unassembled WGS sequence"/>
</dbReference>